<proteinExistence type="predicted"/>
<dbReference type="Proteomes" id="UP000005384">
    <property type="component" value="Unassembled WGS sequence"/>
</dbReference>
<dbReference type="HOGENOM" id="CLU_3200771_0_0_9"/>
<keyword evidence="2" id="KW-1185">Reference proteome</keyword>
<dbReference type="InterPro" id="IPR015422">
    <property type="entry name" value="PyrdxlP-dep_Trfase_small"/>
</dbReference>
<dbReference type="AlphaFoldDB" id="G5IGK7"/>
<dbReference type="SUPFAM" id="SSF53383">
    <property type="entry name" value="PLP-dependent transferases"/>
    <property type="match status" value="1"/>
</dbReference>
<dbReference type="EMBL" id="ADLN01000059">
    <property type="protein sequence ID" value="EHI59409.1"/>
    <property type="molecule type" value="Genomic_DNA"/>
</dbReference>
<evidence type="ECO:0000313" key="2">
    <source>
        <dbReference type="Proteomes" id="UP000005384"/>
    </source>
</evidence>
<dbReference type="PATRIC" id="fig|742737.3.peg.2644"/>
<dbReference type="InterPro" id="IPR015424">
    <property type="entry name" value="PyrdxlP-dep_Trfase"/>
</dbReference>
<gene>
    <name evidence="1" type="ORF">HMPREF9473_02635</name>
</gene>
<organism evidence="1 2">
    <name type="scientific">Hungatella hathewayi WAL-18680</name>
    <dbReference type="NCBI Taxonomy" id="742737"/>
    <lineage>
        <taxon>Bacteria</taxon>
        <taxon>Bacillati</taxon>
        <taxon>Bacillota</taxon>
        <taxon>Clostridia</taxon>
        <taxon>Lachnospirales</taxon>
        <taxon>Lachnospiraceae</taxon>
        <taxon>Hungatella</taxon>
    </lineage>
</organism>
<dbReference type="Gene3D" id="3.90.1150.10">
    <property type="entry name" value="Aspartate Aminotransferase, domain 1"/>
    <property type="match status" value="1"/>
</dbReference>
<accession>G5IGK7</accession>
<evidence type="ECO:0008006" key="3">
    <source>
        <dbReference type="Google" id="ProtNLM"/>
    </source>
</evidence>
<comment type="caution">
    <text evidence="1">The sequence shown here is derived from an EMBL/GenBank/DDBJ whole genome shotgun (WGS) entry which is preliminary data.</text>
</comment>
<reference evidence="1 2" key="1">
    <citation type="submission" date="2011-08" db="EMBL/GenBank/DDBJ databases">
        <title>The Genome Sequence of Clostridium hathewayi WAL-18680.</title>
        <authorList>
            <consortium name="The Broad Institute Genome Sequencing Platform"/>
            <person name="Earl A."/>
            <person name="Ward D."/>
            <person name="Feldgarden M."/>
            <person name="Gevers D."/>
            <person name="Finegold S.M."/>
            <person name="Summanen P.H."/>
            <person name="Molitoris D.R."/>
            <person name="Song M."/>
            <person name="Daigneault M."/>
            <person name="Allen-Vercoe E."/>
            <person name="Young S.K."/>
            <person name="Zeng Q."/>
            <person name="Gargeya S."/>
            <person name="Fitzgerald M."/>
            <person name="Haas B."/>
            <person name="Abouelleil A."/>
            <person name="Alvarado L."/>
            <person name="Arachchi H.M."/>
            <person name="Berlin A."/>
            <person name="Brown A."/>
            <person name="Chapman S.B."/>
            <person name="Chen Z."/>
            <person name="Dunbar C."/>
            <person name="Freedman E."/>
            <person name="Gearin G."/>
            <person name="Gellesch M."/>
            <person name="Goldberg J."/>
            <person name="Griggs A."/>
            <person name="Gujja S."/>
            <person name="Heiman D."/>
            <person name="Howarth C."/>
            <person name="Larson L."/>
            <person name="Lui A."/>
            <person name="MacDonald P.J.P."/>
            <person name="Montmayeur A."/>
            <person name="Murphy C."/>
            <person name="Neiman D."/>
            <person name="Pearson M."/>
            <person name="Priest M."/>
            <person name="Roberts A."/>
            <person name="Saif S."/>
            <person name="Shea T."/>
            <person name="Shenoy N."/>
            <person name="Sisk P."/>
            <person name="Stolte C."/>
            <person name="Sykes S."/>
            <person name="Wortman J."/>
            <person name="Nusbaum C."/>
            <person name="Birren B."/>
        </authorList>
    </citation>
    <scope>NUCLEOTIDE SEQUENCE [LARGE SCALE GENOMIC DNA]</scope>
    <source>
        <strain evidence="1 2">WAL-18680</strain>
    </source>
</reference>
<sequence>MEAGVVCIPGTWFGPGGENHLRLNVGCTRAILQKALLKMEQAIRM</sequence>
<protein>
    <recommendedName>
        <fullName evidence="3">Aminotransferase class I/classII domain-containing protein</fullName>
    </recommendedName>
</protein>
<evidence type="ECO:0000313" key="1">
    <source>
        <dbReference type="EMBL" id="EHI59409.1"/>
    </source>
</evidence>
<name>G5IGK7_9FIRM</name>